<evidence type="ECO:0000313" key="11">
    <source>
        <dbReference type="Proteomes" id="UP000192532"/>
    </source>
</evidence>
<dbReference type="InterPro" id="IPR015856">
    <property type="entry name" value="ABC_transpr_CbiO/EcfA_su"/>
</dbReference>
<dbReference type="InterPro" id="IPR003439">
    <property type="entry name" value="ABC_transporter-like_ATP-bd"/>
</dbReference>
<keyword evidence="4" id="KW-1003">Cell membrane</keyword>
<accession>A0A1X0X0V1</accession>
<evidence type="ECO:0000256" key="5">
    <source>
        <dbReference type="ARBA" id="ARBA00022741"/>
    </source>
</evidence>
<proteinExistence type="inferred from homology"/>
<evidence type="ECO:0000256" key="6">
    <source>
        <dbReference type="ARBA" id="ARBA00022840"/>
    </source>
</evidence>
<reference evidence="10 11" key="1">
    <citation type="journal article" date="2016" name="PLoS ONE">
        <title>Comparative Genomics Analysis of Streptococcus tigurinus Strains Identifies Genetic Elements Specifically and Uniquely Present in Highly Virulent Strains.</title>
        <authorList>
            <person name="Diene S.M."/>
            <person name="Francois P."/>
            <person name="Zbinden A."/>
            <person name="Entenza J.M."/>
            <person name="Resch G."/>
        </authorList>
    </citation>
    <scope>NUCLEOTIDE SEQUENCE [LARGE SCALE GENOMIC DNA]</scope>
    <source>
        <strain evidence="10 11">859</strain>
    </source>
</reference>
<dbReference type="PROSITE" id="PS00211">
    <property type="entry name" value="ABC_TRANSPORTER_1"/>
    <property type="match status" value="1"/>
</dbReference>
<dbReference type="CDD" id="cd03225">
    <property type="entry name" value="ABC_cobalt_CbiO_domain1"/>
    <property type="match status" value="1"/>
</dbReference>
<comment type="subcellular location">
    <subcellularLocation>
        <location evidence="1">Cell membrane</location>
        <topology evidence="1">Peripheral membrane protein</topology>
    </subcellularLocation>
</comment>
<dbReference type="Pfam" id="PF00005">
    <property type="entry name" value="ABC_tran"/>
    <property type="match status" value="1"/>
</dbReference>
<keyword evidence="8" id="KW-0472">Membrane</keyword>
<dbReference type="Gene3D" id="3.40.50.300">
    <property type="entry name" value="P-loop containing nucleotide triphosphate hydrolases"/>
    <property type="match status" value="1"/>
</dbReference>
<dbReference type="PANTHER" id="PTHR43553:SF27">
    <property type="entry name" value="ENERGY-COUPLING FACTOR TRANSPORTER ATP-BINDING PROTEIN ECFA2"/>
    <property type="match status" value="1"/>
</dbReference>
<evidence type="ECO:0000256" key="8">
    <source>
        <dbReference type="ARBA" id="ARBA00023136"/>
    </source>
</evidence>
<dbReference type="SMART" id="SM00382">
    <property type="entry name" value="AAA"/>
    <property type="match status" value="1"/>
</dbReference>
<organism evidence="10 11">
    <name type="scientific">Streptococcus oralis subsp. tigurinus</name>
    <dbReference type="NCBI Taxonomy" id="1077464"/>
    <lineage>
        <taxon>Bacteria</taxon>
        <taxon>Bacillati</taxon>
        <taxon>Bacillota</taxon>
        <taxon>Bacilli</taxon>
        <taxon>Lactobacillales</taxon>
        <taxon>Streptococcaceae</taxon>
        <taxon>Streptococcus</taxon>
    </lineage>
</organism>
<dbReference type="GO" id="GO:0043190">
    <property type="term" value="C:ATP-binding cassette (ABC) transporter complex"/>
    <property type="evidence" value="ECO:0007669"/>
    <property type="project" value="TreeGrafter"/>
</dbReference>
<dbReference type="SUPFAM" id="SSF52540">
    <property type="entry name" value="P-loop containing nucleoside triphosphate hydrolases"/>
    <property type="match status" value="1"/>
</dbReference>
<evidence type="ECO:0000313" key="10">
    <source>
        <dbReference type="EMBL" id="ORJ32591.1"/>
    </source>
</evidence>
<sequence length="241" mass="27245">MITIHDGNYHYSEDIGIHDINFYIEKGETVALMGPNGTGKSTLFKILVGLLLLSSGQYHFNDWTVDADFLKGPSNAGNLYQQVGLIFQNSDIQLFNTTVAEELAFGPRQLGLPEEKIEQRVNDTLALLEIEHLKDRIPYHLSAGEKKLVAIASVLTMNPSVLLFDEPFNGLSQKYQRLIAELLQKLKAAGKTMIISSHHYEQIQEVIQRVLVFSEEHTLTGDFSKEEWEGNPEFRENFHLG</sequence>
<dbReference type="Proteomes" id="UP000192532">
    <property type="component" value="Unassembled WGS sequence"/>
</dbReference>
<protein>
    <submittedName>
        <fullName evidence="10">Cobalt ABC transporter</fullName>
    </submittedName>
</protein>
<keyword evidence="7" id="KW-1278">Translocase</keyword>
<evidence type="ECO:0000256" key="1">
    <source>
        <dbReference type="ARBA" id="ARBA00004202"/>
    </source>
</evidence>
<dbReference type="PROSITE" id="PS50893">
    <property type="entry name" value="ABC_TRANSPORTER_2"/>
    <property type="match status" value="1"/>
</dbReference>
<evidence type="ECO:0000256" key="4">
    <source>
        <dbReference type="ARBA" id="ARBA00022475"/>
    </source>
</evidence>
<dbReference type="InterPro" id="IPR003593">
    <property type="entry name" value="AAA+_ATPase"/>
</dbReference>
<dbReference type="GO" id="GO:0042626">
    <property type="term" value="F:ATPase-coupled transmembrane transporter activity"/>
    <property type="evidence" value="ECO:0007669"/>
    <property type="project" value="TreeGrafter"/>
</dbReference>
<gene>
    <name evidence="10" type="ORF">ATE37_07885</name>
</gene>
<feature type="domain" description="ABC transporter" evidence="9">
    <location>
        <begin position="2"/>
        <end position="240"/>
    </location>
</feature>
<evidence type="ECO:0000256" key="2">
    <source>
        <dbReference type="ARBA" id="ARBA00005417"/>
    </source>
</evidence>
<evidence type="ECO:0000256" key="7">
    <source>
        <dbReference type="ARBA" id="ARBA00022967"/>
    </source>
</evidence>
<keyword evidence="3" id="KW-0813">Transport</keyword>
<dbReference type="AlphaFoldDB" id="A0A1X0X0V1"/>
<dbReference type="RefSeq" id="WP_084868058.1">
    <property type="nucleotide sequence ID" value="NZ_LNVH01000003.1"/>
</dbReference>
<dbReference type="GO" id="GO:0016887">
    <property type="term" value="F:ATP hydrolysis activity"/>
    <property type="evidence" value="ECO:0007669"/>
    <property type="project" value="InterPro"/>
</dbReference>
<evidence type="ECO:0000256" key="3">
    <source>
        <dbReference type="ARBA" id="ARBA00022448"/>
    </source>
</evidence>
<keyword evidence="5" id="KW-0547">Nucleotide-binding</keyword>
<dbReference type="EMBL" id="LNVH01000003">
    <property type="protein sequence ID" value="ORJ32591.1"/>
    <property type="molecule type" value="Genomic_DNA"/>
</dbReference>
<keyword evidence="6" id="KW-0067">ATP-binding</keyword>
<comment type="similarity">
    <text evidence="2">Belongs to the ABC transporter superfamily.</text>
</comment>
<dbReference type="GO" id="GO:0005524">
    <property type="term" value="F:ATP binding"/>
    <property type="evidence" value="ECO:0007669"/>
    <property type="project" value="UniProtKB-KW"/>
</dbReference>
<name>A0A1X0X0V1_STROR</name>
<dbReference type="InterPro" id="IPR017871">
    <property type="entry name" value="ABC_transporter-like_CS"/>
</dbReference>
<dbReference type="PANTHER" id="PTHR43553">
    <property type="entry name" value="HEAVY METAL TRANSPORTER"/>
    <property type="match status" value="1"/>
</dbReference>
<dbReference type="InterPro" id="IPR050095">
    <property type="entry name" value="ECF_ABC_transporter_ATP-bd"/>
</dbReference>
<evidence type="ECO:0000259" key="9">
    <source>
        <dbReference type="PROSITE" id="PS50893"/>
    </source>
</evidence>
<dbReference type="InterPro" id="IPR027417">
    <property type="entry name" value="P-loop_NTPase"/>
</dbReference>
<comment type="caution">
    <text evidence="10">The sequence shown here is derived from an EMBL/GenBank/DDBJ whole genome shotgun (WGS) entry which is preliminary data.</text>
</comment>